<dbReference type="PANTHER" id="PTHR32308">
    <property type="entry name" value="LYASE BETA SUBUNIT, PUTATIVE (AFU_ORTHOLOGUE AFUA_4G13030)-RELATED"/>
    <property type="match status" value="1"/>
</dbReference>
<dbReference type="SUPFAM" id="SSF51621">
    <property type="entry name" value="Phosphoenolpyruvate/pyruvate domain"/>
    <property type="match status" value="1"/>
</dbReference>
<feature type="binding site" evidence="4">
    <location>
        <position position="186"/>
    </location>
    <ligand>
        <name>Mg(2+)</name>
        <dbReference type="ChEBI" id="CHEBI:18420"/>
    </ligand>
</feature>
<dbReference type="AlphaFoldDB" id="A0A1C0Y8B3"/>
<accession>A0A1C0Y8B3</accession>
<keyword evidence="2 4" id="KW-0479">Metal-binding</keyword>
<dbReference type="GO" id="GO:0006107">
    <property type="term" value="P:oxaloacetate metabolic process"/>
    <property type="evidence" value="ECO:0007669"/>
    <property type="project" value="TreeGrafter"/>
</dbReference>
<dbReference type="Gene3D" id="3.20.20.60">
    <property type="entry name" value="Phosphoenolpyruvate-binding domains"/>
    <property type="match status" value="1"/>
</dbReference>
<dbReference type="GO" id="GO:0000287">
    <property type="term" value="F:magnesium ion binding"/>
    <property type="evidence" value="ECO:0007669"/>
    <property type="project" value="TreeGrafter"/>
</dbReference>
<dbReference type="InterPro" id="IPR040442">
    <property type="entry name" value="Pyrv_kinase-like_dom_sf"/>
</dbReference>
<comment type="caution">
    <text evidence="5">The sequence shown here is derived from an EMBL/GenBank/DDBJ whole genome shotgun (WGS) entry which is preliminary data.</text>
</comment>
<comment type="cofactor">
    <cofactor evidence="1">
        <name>Mg(2+)</name>
        <dbReference type="ChEBI" id="CHEBI:18420"/>
    </cofactor>
</comment>
<evidence type="ECO:0000256" key="2">
    <source>
        <dbReference type="ARBA" id="ARBA00022723"/>
    </source>
</evidence>
<dbReference type="GO" id="GO:0016829">
    <property type="term" value="F:lyase activity"/>
    <property type="evidence" value="ECO:0007669"/>
    <property type="project" value="UniProtKB-KW"/>
</dbReference>
<keyword evidence="3 4" id="KW-0460">Magnesium</keyword>
<evidence type="ECO:0000256" key="4">
    <source>
        <dbReference type="PIRSR" id="PIRSR015582-2"/>
    </source>
</evidence>
<sequence>MYFDKYTPREDLAYCLGGALYMPATRSNLAHEIVTNKHPHLTSMIIDLEDAVGDLELESAFQTLCGNMTEIHDLLTNHVLTIGQLPLIFVRVRNPEQLKEIIALLGDRQQVLTGYVFPKFSHHNGAAFFEQIAEQNRLGYTLYGMPILESDDVIFKEHRFESLIKIREILAEYYEYVLNVRIGTTDFCGLFGIRRRVDSTIYDVTIVRDCIADIINILNRTEHRFVISGPVWEYFTNQTRIFRSTLRETPFTQRYGQIGLETREQLVNEYVDGLMREVFLDQINGLIGKTIIHPTHLLPVNALYVVTHEEYLDAESILANSEGQVGVKKSEYKNKMNEMKPHLYWAQRIMQRAKAYGVYAPNEDFRSLILEEATHHGKVFDS</sequence>
<dbReference type="EMBL" id="MASJ01000038">
    <property type="protein sequence ID" value="OCS83416.1"/>
    <property type="molecule type" value="Genomic_DNA"/>
</dbReference>
<dbReference type="PIRSF" id="PIRSF015582">
    <property type="entry name" value="Cit_lyase_B"/>
    <property type="match status" value="1"/>
</dbReference>
<dbReference type="InterPro" id="IPR015813">
    <property type="entry name" value="Pyrv/PenolPyrv_kinase-like_dom"/>
</dbReference>
<dbReference type="InterPro" id="IPR039480">
    <property type="entry name" value="C-C_Bond_Lyase-like"/>
</dbReference>
<dbReference type="InterPro" id="IPR011206">
    <property type="entry name" value="Citrate_lyase_beta/mcl1/mcl2"/>
</dbReference>
<organism evidence="5 6">
    <name type="scientific">Caryophanon tenue</name>
    <dbReference type="NCBI Taxonomy" id="33978"/>
    <lineage>
        <taxon>Bacteria</taxon>
        <taxon>Bacillati</taxon>
        <taxon>Bacillota</taxon>
        <taxon>Bacilli</taxon>
        <taxon>Bacillales</taxon>
        <taxon>Caryophanaceae</taxon>
        <taxon>Caryophanon</taxon>
    </lineage>
</organism>
<protein>
    <submittedName>
        <fullName evidence="5">Citrate lyase subunit beta</fullName>
    </submittedName>
</protein>
<evidence type="ECO:0000256" key="1">
    <source>
        <dbReference type="ARBA" id="ARBA00001946"/>
    </source>
</evidence>
<reference evidence="5 6" key="1">
    <citation type="submission" date="2016-07" db="EMBL/GenBank/DDBJ databases">
        <title>Caryophanon tenue genome sequencing.</title>
        <authorList>
            <person name="Verma A."/>
            <person name="Pal Y."/>
            <person name="Krishnamurthi S."/>
        </authorList>
    </citation>
    <scope>NUCLEOTIDE SEQUENCE [LARGE SCALE GENOMIC DNA]</scope>
    <source>
        <strain evidence="5 6">DSM 14152</strain>
    </source>
</reference>
<evidence type="ECO:0000256" key="3">
    <source>
        <dbReference type="ARBA" id="ARBA00022842"/>
    </source>
</evidence>
<keyword evidence="5" id="KW-0456">Lyase</keyword>
<dbReference type="Proteomes" id="UP000093199">
    <property type="component" value="Unassembled WGS sequence"/>
</dbReference>
<evidence type="ECO:0000313" key="6">
    <source>
        <dbReference type="Proteomes" id="UP000093199"/>
    </source>
</evidence>
<keyword evidence="6" id="KW-1185">Reference proteome</keyword>
<proteinExistence type="predicted"/>
<dbReference type="Pfam" id="PF15617">
    <property type="entry name" value="C-C_Bond_Lyase"/>
    <property type="match status" value="1"/>
</dbReference>
<dbReference type="PANTHER" id="PTHR32308:SF10">
    <property type="entry name" value="CITRATE LYASE SUBUNIT BETA"/>
    <property type="match status" value="1"/>
</dbReference>
<gene>
    <name evidence="5" type="ORF">A6M13_04970</name>
</gene>
<name>A0A1C0Y8B3_9BACL</name>
<evidence type="ECO:0000313" key="5">
    <source>
        <dbReference type="EMBL" id="OCS83416.1"/>
    </source>
</evidence>
<dbReference type="STRING" id="33978.A6M13_04970"/>